<sequence length="902" mass="100193">MGRLNFDLDDEALLKTYKLSTLAPRKWEEIEVDEDGSLAPLAAGSSGDENDPLGLGATVDVRNMDPATKAAVLISSKSFNPKTFLSVVHPNATYQDLNQGIAHLRSSIDSRSEAIRVLVEDNFNRFVAVKASTDALYAEMREGLLQEQTESASKPLRDHLKLAAQKADQVFLPVLENALKAQKLRTTLGVFERSKFFFNLPSSLIESIEAGRYDAAMRDYKKGKFLLESRPGQLVPIGQAKDGQSSASAQEQQRRILDKVWGTVEKVMGEMKRQLLTKLQEPGRSVEEQEKTIEILSELSPSDDTLWTYFDAQHKYILQHMRDTYTTAVEQVKTVLAKSASEKAASEDLATLLIPQLQTCILALETRQSDFVIAQSGGHDVWVAILTMVKNLSEAMLSTLPNFWKIAKAFIDGRYRKGQGGSSRRSPSQCRTMALDVLRLYMSLLSEFFLFSDMAVATPPSDATDTTPPLLPKDSNALATVHHLMKILGEIQDSVNDINGMEISSEASSSLKGLLESARWKFEDVLTQAWLRDANVFYYLENWVGSTVDPHTTIYLSRIRLFQKHITTCAFKIAGGSDLSTSAPSSRIVKQNAIAPEFVSKVTKAFLDTLYAFLDGLVHLASDESPSASGSQPLLTDMAVLTGTNPLELVDIQNADNRLLLVVSNFGYLMRTLIPSMTAELETAFGISIDEDKHTLMTVVQELDKTLFGSYVKPKAASLTGIVRNGILDPEMDWYETPQPKEIRPYMYEILMYLVSVHAQVTAAAAPLLERTLNALVEDIAEEALRCFRQVKRFGMGGMLRATLEIEFMHQTLSRYVTTSADQTLSEIYTKISQAYARRPGDENLQAHLDGVKKTLADTRRATARQFLCFKQTKERSKEAVATGGSGTRPKERVREKEGKSG</sequence>
<dbReference type="InterPro" id="IPR039481">
    <property type="entry name" value="EXOC2/Sec5_N_dom"/>
</dbReference>
<keyword evidence="3 4" id="KW-0268">Exocytosis</keyword>
<evidence type="ECO:0000313" key="7">
    <source>
        <dbReference type="EMBL" id="EMD34784.1"/>
    </source>
</evidence>
<evidence type="ECO:0000256" key="5">
    <source>
        <dbReference type="SAM" id="MobiDB-lite"/>
    </source>
</evidence>
<protein>
    <recommendedName>
        <fullName evidence="4">Exocyst complex component SEC5</fullName>
    </recommendedName>
</protein>
<name>M2PFR1_CERS8</name>
<dbReference type="OrthoDB" id="26242at2759"/>
<dbReference type="HOGENOM" id="CLU_324954_0_0_1"/>
<reference evidence="7 8" key="1">
    <citation type="journal article" date="2012" name="Proc. Natl. Acad. Sci. U.S.A.">
        <title>Comparative genomics of Ceriporiopsis subvermispora and Phanerochaete chrysosporium provide insight into selective ligninolysis.</title>
        <authorList>
            <person name="Fernandez-Fueyo E."/>
            <person name="Ruiz-Duenas F.J."/>
            <person name="Ferreira P."/>
            <person name="Floudas D."/>
            <person name="Hibbett D.S."/>
            <person name="Canessa P."/>
            <person name="Larrondo L.F."/>
            <person name="James T.Y."/>
            <person name="Seelenfreund D."/>
            <person name="Lobos S."/>
            <person name="Polanco R."/>
            <person name="Tello M."/>
            <person name="Honda Y."/>
            <person name="Watanabe T."/>
            <person name="Watanabe T."/>
            <person name="Ryu J.S."/>
            <person name="Kubicek C.P."/>
            <person name="Schmoll M."/>
            <person name="Gaskell J."/>
            <person name="Hammel K.E."/>
            <person name="St John F.J."/>
            <person name="Vanden Wymelenberg A."/>
            <person name="Sabat G."/>
            <person name="Splinter BonDurant S."/>
            <person name="Syed K."/>
            <person name="Yadav J.S."/>
            <person name="Doddapaneni H."/>
            <person name="Subramanian V."/>
            <person name="Lavin J.L."/>
            <person name="Oguiza J.A."/>
            <person name="Perez G."/>
            <person name="Pisabarro A.G."/>
            <person name="Ramirez L."/>
            <person name="Santoyo F."/>
            <person name="Master E."/>
            <person name="Coutinho P.M."/>
            <person name="Henrissat B."/>
            <person name="Lombard V."/>
            <person name="Magnuson J.K."/>
            <person name="Kuees U."/>
            <person name="Hori C."/>
            <person name="Igarashi K."/>
            <person name="Samejima M."/>
            <person name="Held B.W."/>
            <person name="Barry K.W."/>
            <person name="LaButti K.M."/>
            <person name="Lapidus A."/>
            <person name="Lindquist E.A."/>
            <person name="Lucas S.M."/>
            <person name="Riley R."/>
            <person name="Salamov A.A."/>
            <person name="Hoffmeister D."/>
            <person name="Schwenk D."/>
            <person name="Hadar Y."/>
            <person name="Yarden O."/>
            <person name="de Vries R.P."/>
            <person name="Wiebenga A."/>
            <person name="Stenlid J."/>
            <person name="Eastwood D."/>
            <person name="Grigoriev I.V."/>
            <person name="Berka R.M."/>
            <person name="Blanchette R.A."/>
            <person name="Kersten P."/>
            <person name="Martinez A.T."/>
            <person name="Vicuna R."/>
            <person name="Cullen D."/>
        </authorList>
    </citation>
    <scope>NUCLEOTIDE SEQUENCE [LARGE SCALE GENOMIC DNA]</scope>
    <source>
        <strain evidence="7 8">B</strain>
    </source>
</reference>
<proteinExistence type="inferred from homology"/>
<dbReference type="Pfam" id="PF15469">
    <property type="entry name" value="Sec5"/>
    <property type="match status" value="1"/>
</dbReference>
<evidence type="ECO:0000256" key="4">
    <source>
        <dbReference type="RuleBase" id="RU365069"/>
    </source>
</evidence>
<dbReference type="GO" id="GO:0006893">
    <property type="term" value="P:Golgi to plasma membrane transport"/>
    <property type="evidence" value="ECO:0007669"/>
    <property type="project" value="UniProtKB-UniRule"/>
</dbReference>
<dbReference type="PANTHER" id="PTHR13043:SF1">
    <property type="entry name" value="EXOCYST COMPLEX COMPONENT 2"/>
    <property type="match status" value="1"/>
</dbReference>
<dbReference type="GO" id="GO:0000145">
    <property type="term" value="C:exocyst"/>
    <property type="evidence" value="ECO:0007669"/>
    <property type="project" value="UniProtKB-UniRule"/>
</dbReference>
<evidence type="ECO:0000259" key="6">
    <source>
        <dbReference type="Pfam" id="PF15469"/>
    </source>
</evidence>
<dbReference type="InterPro" id="IPR029175">
    <property type="entry name" value="EXOC2/Sec5"/>
</dbReference>
<keyword evidence="2 4" id="KW-0813">Transport</keyword>
<dbReference type="PANTHER" id="PTHR13043">
    <property type="entry name" value="EXOCYST COMPLEX COMPONENT SEC5"/>
    <property type="match status" value="1"/>
</dbReference>
<evidence type="ECO:0000256" key="1">
    <source>
        <dbReference type="ARBA" id="ARBA00010578"/>
    </source>
</evidence>
<accession>M2PFR1</accession>
<comment type="similarity">
    <text evidence="1 4">Belongs to the SEC5 family.</text>
</comment>
<organism evidence="7 8">
    <name type="scientific">Ceriporiopsis subvermispora (strain B)</name>
    <name type="common">White-rot fungus</name>
    <name type="synonym">Gelatoporia subvermispora</name>
    <dbReference type="NCBI Taxonomy" id="914234"/>
    <lineage>
        <taxon>Eukaryota</taxon>
        <taxon>Fungi</taxon>
        <taxon>Dikarya</taxon>
        <taxon>Basidiomycota</taxon>
        <taxon>Agaricomycotina</taxon>
        <taxon>Agaricomycetes</taxon>
        <taxon>Polyporales</taxon>
        <taxon>Gelatoporiaceae</taxon>
        <taxon>Gelatoporia</taxon>
    </lineage>
</organism>
<dbReference type="AlphaFoldDB" id="M2PFR1"/>
<dbReference type="GO" id="GO:0006887">
    <property type="term" value="P:exocytosis"/>
    <property type="evidence" value="ECO:0007669"/>
    <property type="project" value="UniProtKB-KW"/>
</dbReference>
<feature type="compositionally biased region" description="Basic and acidic residues" evidence="5">
    <location>
        <begin position="889"/>
        <end position="902"/>
    </location>
</feature>
<evidence type="ECO:0000256" key="2">
    <source>
        <dbReference type="ARBA" id="ARBA00022448"/>
    </source>
</evidence>
<keyword evidence="8" id="KW-1185">Reference proteome</keyword>
<comment type="subunit">
    <text evidence="4">Component of the exocyst complex.</text>
</comment>
<comment type="function">
    <text evidence="4">Component of the exocyst complex involved in the docking of exocytic vesicles with fusion sites on the plasma membrane.</text>
</comment>
<feature type="domain" description="Exocyst complex component EXOC2/Sec5 N-terminal" evidence="6">
    <location>
        <begin position="50"/>
        <end position="870"/>
    </location>
</feature>
<dbReference type="EMBL" id="KB445802">
    <property type="protein sequence ID" value="EMD34784.1"/>
    <property type="molecule type" value="Genomic_DNA"/>
</dbReference>
<dbReference type="Proteomes" id="UP000016930">
    <property type="component" value="Unassembled WGS sequence"/>
</dbReference>
<dbReference type="GO" id="GO:0015031">
    <property type="term" value="P:protein transport"/>
    <property type="evidence" value="ECO:0007669"/>
    <property type="project" value="UniProtKB-KW"/>
</dbReference>
<evidence type="ECO:0000313" key="8">
    <source>
        <dbReference type="Proteomes" id="UP000016930"/>
    </source>
</evidence>
<feature type="region of interest" description="Disordered" evidence="5">
    <location>
        <begin position="874"/>
        <end position="902"/>
    </location>
</feature>
<keyword evidence="4" id="KW-0653">Protein transport</keyword>
<gene>
    <name evidence="7" type="ORF">CERSUDRAFT_116969</name>
</gene>
<evidence type="ECO:0000256" key="3">
    <source>
        <dbReference type="ARBA" id="ARBA00022483"/>
    </source>
</evidence>
<dbReference type="STRING" id="914234.M2PFR1"/>